<protein>
    <recommendedName>
        <fullName evidence="3">FHA domain-containing protein</fullName>
    </recommendedName>
</protein>
<dbReference type="PANTHER" id="PTHR15715">
    <property type="entry name" value="CENTROSOMAL PROTEIN OF 170 KDA"/>
    <property type="match status" value="1"/>
</dbReference>
<feature type="compositionally biased region" description="Low complexity" evidence="2">
    <location>
        <begin position="149"/>
        <end position="163"/>
    </location>
</feature>
<dbReference type="InterPro" id="IPR000253">
    <property type="entry name" value="FHA_dom"/>
</dbReference>
<dbReference type="Gene3D" id="2.60.200.20">
    <property type="match status" value="1"/>
</dbReference>
<evidence type="ECO:0000313" key="5">
    <source>
        <dbReference type="Proteomes" id="UP000011777"/>
    </source>
</evidence>
<dbReference type="InterPro" id="IPR008984">
    <property type="entry name" value="SMAD_FHA_dom_sf"/>
</dbReference>
<dbReference type="SUPFAM" id="SSF49879">
    <property type="entry name" value="SMAD/FHA domain"/>
    <property type="match status" value="1"/>
</dbReference>
<feature type="compositionally biased region" description="Polar residues" evidence="2">
    <location>
        <begin position="8"/>
        <end position="24"/>
    </location>
</feature>
<keyword evidence="5" id="KW-1185">Reference proteome</keyword>
<dbReference type="OMA" id="PNIEDNL"/>
<dbReference type="GO" id="GO:0005737">
    <property type="term" value="C:cytoplasm"/>
    <property type="evidence" value="ECO:0007669"/>
    <property type="project" value="TreeGrafter"/>
</dbReference>
<feature type="compositionally biased region" description="Acidic residues" evidence="2">
    <location>
        <begin position="606"/>
        <end position="615"/>
    </location>
</feature>
<evidence type="ECO:0000259" key="3">
    <source>
        <dbReference type="PROSITE" id="PS50006"/>
    </source>
</evidence>
<dbReference type="PANTHER" id="PTHR15715:SF37">
    <property type="entry name" value="LD47843P"/>
    <property type="match status" value="1"/>
</dbReference>
<feature type="compositionally biased region" description="Low complexity" evidence="2">
    <location>
        <begin position="33"/>
        <end position="48"/>
    </location>
</feature>
<sequence>MTDFPVSLDSSQLLSNNTNGTVSTHQHHHHQHSPQSSKPQPQQQQQQPFPNLEVKKNGIVYIKSSNSLRNGSAKSSTTLSRSTSSNGVSSPSVLDMNPNPHVTSNTSTNSNTSGTTQMGRKRSNSQSQVVSMPAKPKYTTATTSRDQSKGLSNGNSSLLTKSSPGPSPLNPRKRNQVQYYVTLLPLNDTFVKKHLPVATYPETTKLGRPTGTKHKPDVTNGYFDSRVLSRNHAQIYIDPKNGKLMLQDLGSSNGTYLNDARLNNDPTEVKMGDIVCLGFNVQAESTHKQISLKIENINVISTSLTGDKDSTANNGTKSNNKDLHIFSKDEGFDSPEFKQLAFVEDIYQQIEHQQQNKRSNESVFPNIITFDDALFADVNEEALRDYSLNAGIYNNSQITTTSNMEQIINLLINDLARVKQQASSLNALSNFFQNYYRKLDRLNQDYLDHQVKNKLAQVEHELSKEKAFSVKLKDKFKLFESETNKNIDGLNIKLKKCDEEKIQLTNLFKDLQCKNESLEQEIRALEEEKSKHMKQEESLNQFMEALSNTPSGIIGSNSQELQPSPQPPQDDESKSINGFIEDLSHTPSVSKNLDLMSRDELTPPASEDEEEEEHEQEERESSDSEEISDEKSSVAEDNRDDEVKSEFESIVATNSIPKDDKEKEAEPFPTKMEETGKKSSSSFTTTRSTSTSTSARRKLSAAKIENIQTFGIALSAMLVGYFLQNIVGKIG</sequence>
<name>M3HHU4_CANMX</name>
<feature type="coiled-coil region" evidence="1">
    <location>
        <begin position="501"/>
        <end position="545"/>
    </location>
</feature>
<keyword evidence="1" id="KW-0175">Coiled coil</keyword>
<feature type="compositionally biased region" description="Basic and acidic residues" evidence="2">
    <location>
        <begin position="629"/>
        <end position="647"/>
    </location>
</feature>
<evidence type="ECO:0000313" key="4">
    <source>
        <dbReference type="EMBL" id="EMG46892.1"/>
    </source>
</evidence>
<feature type="compositionally biased region" description="Low complexity" evidence="2">
    <location>
        <begin position="72"/>
        <end position="92"/>
    </location>
</feature>
<dbReference type="SMART" id="SM00240">
    <property type="entry name" value="FHA"/>
    <property type="match status" value="1"/>
</dbReference>
<feature type="domain" description="FHA" evidence="3">
    <location>
        <begin position="204"/>
        <end position="262"/>
    </location>
</feature>
<accession>M3HHU4</accession>
<comment type="caution">
    <text evidence="4">The sequence shown here is derived from an EMBL/GenBank/DDBJ whole genome shotgun (WGS) entry which is preliminary data.</text>
</comment>
<feature type="region of interest" description="Disordered" evidence="2">
    <location>
        <begin position="1"/>
        <end position="173"/>
    </location>
</feature>
<reference evidence="4 5" key="1">
    <citation type="submission" date="2013-02" db="EMBL/GenBank/DDBJ databases">
        <title>Genome sequence of Candida maltosa Xu316, a potential industrial strain for xylitol and ethanol production.</title>
        <authorList>
            <person name="Yu J."/>
            <person name="Wang Q."/>
            <person name="Geng X."/>
            <person name="Bao W."/>
            <person name="He P."/>
            <person name="Cai J."/>
        </authorList>
    </citation>
    <scope>NUCLEOTIDE SEQUENCE [LARGE SCALE GENOMIC DNA]</scope>
    <source>
        <strain evidence="5">Xu316</strain>
    </source>
</reference>
<dbReference type="PROSITE" id="PS50006">
    <property type="entry name" value="FHA_DOMAIN"/>
    <property type="match status" value="1"/>
</dbReference>
<gene>
    <name evidence="4" type="ORF">G210_2846</name>
</gene>
<dbReference type="OrthoDB" id="687730at2759"/>
<dbReference type="eggNOG" id="KOG3872">
    <property type="taxonomic scope" value="Eukaryota"/>
</dbReference>
<dbReference type="InterPro" id="IPR051176">
    <property type="entry name" value="Cent_Immune-Sig_Mod"/>
</dbReference>
<organism evidence="4 5">
    <name type="scientific">Candida maltosa (strain Xu316)</name>
    <name type="common">Yeast</name>
    <dbReference type="NCBI Taxonomy" id="1245528"/>
    <lineage>
        <taxon>Eukaryota</taxon>
        <taxon>Fungi</taxon>
        <taxon>Dikarya</taxon>
        <taxon>Ascomycota</taxon>
        <taxon>Saccharomycotina</taxon>
        <taxon>Pichiomycetes</taxon>
        <taxon>Debaryomycetaceae</taxon>
        <taxon>Candida/Lodderomyces clade</taxon>
        <taxon>Candida</taxon>
    </lineage>
</organism>
<dbReference type="Pfam" id="PF00498">
    <property type="entry name" value="FHA"/>
    <property type="match status" value="1"/>
</dbReference>
<feature type="region of interest" description="Disordered" evidence="2">
    <location>
        <begin position="548"/>
        <end position="698"/>
    </location>
</feature>
<evidence type="ECO:0000256" key="1">
    <source>
        <dbReference type="SAM" id="Coils"/>
    </source>
</evidence>
<proteinExistence type="predicted"/>
<feature type="compositionally biased region" description="Basic and acidic residues" evidence="2">
    <location>
        <begin position="657"/>
        <end position="677"/>
    </location>
</feature>
<feature type="compositionally biased region" description="Low complexity" evidence="2">
    <location>
        <begin position="678"/>
        <end position="694"/>
    </location>
</feature>
<feature type="compositionally biased region" description="Low complexity" evidence="2">
    <location>
        <begin position="103"/>
        <end position="116"/>
    </location>
</feature>
<dbReference type="EMBL" id="AOGT01001841">
    <property type="protein sequence ID" value="EMG46892.1"/>
    <property type="molecule type" value="Genomic_DNA"/>
</dbReference>
<dbReference type="Proteomes" id="UP000011777">
    <property type="component" value="Unassembled WGS sequence"/>
</dbReference>
<dbReference type="HOGENOM" id="CLU_022767_0_0_1"/>
<dbReference type="STRING" id="1245528.M3HHU4"/>
<evidence type="ECO:0000256" key="2">
    <source>
        <dbReference type="SAM" id="MobiDB-lite"/>
    </source>
</evidence>
<dbReference type="AlphaFoldDB" id="M3HHU4"/>